<evidence type="ECO:0000256" key="1">
    <source>
        <dbReference type="SAM" id="MobiDB-lite"/>
    </source>
</evidence>
<feature type="region of interest" description="Disordered" evidence="1">
    <location>
        <begin position="1"/>
        <end position="42"/>
    </location>
</feature>
<feature type="compositionally biased region" description="Basic and acidic residues" evidence="1">
    <location>
        <begin position="17"/>
        <end position="42"/>
    </location>
</feature>
<comment type="caution">
    <text evidence="2">The sequence shown here is derived from an EMBL/GenBank/DDBJ whole genome shotgun (WGS) entry which is preliminary data.</text>
</comment>
<dbReference type="EMBL" id="JAZAQF010000078">
    <property type="protein sequence ID" value="MFG3818690.1"/>
    <property type="molecule type" value="Genomic_DNA"/>
</dbReference>
<evidence type="ECO:0000313" key="2">
    <source>
        <dbReference type="EMBL" id="MFG3818690.1"/>
    </source>
</evidence>
<protein>
    <submittedName>
        <fullName evidence="2">Uncharacterized protein</fullName>
    </submittedName>
</protein>
<name>A0ABW7CF03_9CYAN</name>
<gene>
    <name evidence="2" type="ORF">VPK24_13665</name>
</gene>
<dbReference type="Proteomes" id="UP001604335">
    <property type="component" value="Unassembled WGS sequence"/>
</dbReference>
<organism evidence="2 3">
    <name type="scientific">Limnothrix redekei LRLZ20PSL1</name>
    <dbReference type="NCBI Taxonomy" id="3112953"/>
    <lineage>
        <taxon>Bacteria</taxon>
        <taxon>Bacillati</taxon>
        <taxon>Cyanobacteriota</taxon>
        <taxon>Cyanophyceae</taxon>
        <taxon>Pseudanabaenales</taxon>
        <taxon>Pseudanabaenaceae</taxon>
        <taxon>Limnothrix</taxon>
    </lineage>
</organism>
<proteinExistence type="predicted"/>
<dbReference type="RefSeq" id="WP_393014163.1">
    <property type="nucleotide sequence ID" value="NZ_JAZAQF010000078.1"/>
</dbReference>
<sequence>MKTVLAPAPRLNVRQPNHPESDLGADRLDRPNKAANLDKDCV</sequence>
<reference evidence="3" key="1">
    <citation type="journal article" date="2024" name="Algal Res.">
        <title>Biochemical, toxicological and genomic investigation of a high-biomass producing Limnothrix strain isolated from Italian shallow drinking water reservoir.</title>
        <authorList>
            <person name="Simonazzi M."/>
            <person name="Shishido T.K."/>
            <person name="Delbaje E."/>
            <person name="Wahlsten M."/>
            <person name="Fewer D.P."/>
            <person name="Sivonen K."/>
            <person name="Pezzolesi L."/>
            <person name="Pistocchi R."/>
        </authorList>
    </citation>
    <scope>NUCLEOTIDE SEQUENCE [LARGE SCALE GENOMIC DNA]</scope>
    <source>
        <strain evidence="3">LRLZ20PSL1</strain>
    </source>
</reference>
<evidence type="ECO:0000313" key="3">
    <source>
        <dbReference type="Proteomes" id="UP001604335"/>
    </source>
</evidence>
<accession>A0ABW7CF03</accession>
<keyword evidence="3" id="KW-1185">Reference proteome</keyword>